<feature type="coiled-coil region" evidence="1">
    <location>
        <begin position="500"/>
        <end position="589"/>
    </location>
</feature>
<dbReference type="Proteomes" id="UP000054408">
    <property type="component" value="Unassembled WGS sequence"/>
</dbReference>
<organism evidence="3 4">
    <name type="scientific">Thecamonas trahens ATCC 50062</name>
    <dbReference type="NCBI Taxonomy" id="461836"/>
    <lineage>
        <taxon>Eukaryota</taxon>
        <taxon>Apusozoa</taxon>
        <taxon>Apusomonadida</taxon>
        <taxon>Apusomonadidae</taxon>
        <taxon>Thecamonas</taxon>
    </lineage>
</organism>
<feature type="region of interest" description="Disordered" evidence="2">
    <location>
        <begin position="591"/>
        <end position="653"/>
    </location>
</feature>
<feature type="compositionally biased region" description="Basic and acidic residues" evidence="2">
    <location>
        <begin position="606"/>
        <end position="626"/>
    </location>
</feature>
<keyword evidence="4" id="KW-1185">Reference proteome</keyword>
<feature type="region of interest" description="Disordered" evidence="2">
    <location>
        <begin position="1"/>
        <end position="45"/>
    </location>
</feature>
<keyword evidence="1" id="KW-0175">Coiled coil</keyword>
<gene>
    <name evidence="3" type="ORF">AMSG_11551</name>
</gene>
<evidence type="ECO:0000313" key="4">
    <source>
        <dbReference type="Proteomes" id="UP000054408"/>
    </source>
</evidence>
<dbReference type="AlphaFoldDB" id="A0A0L0D2F3"/>
<dbReference type="GeneID" id="25569477"/>
<accession>A0A0L0D2F3</accession>
<feature type="non-terminal residue" evidence="3">
    <location>
        <position position="1"/>
    </location>
</feature>
<feature type="compositionally biased region" description="Low complexity" evidence="2">
    <location>
        <begin position="643"/>
        <end position="653"/>
    </location>
</feature>
<proteinExistence type="predicted"/>
<dbReference type="EMBL" id="GL349538">
    <property type="protein sequence ID" value="KNC46477.1"/>
    <property type="molecule type" value="Genomic_DNA"/>
</dbReference>
<feature type="compositionally biased region" description="Polar residues" evidence="2">
    <location>
        <begin position="30"/>
        <end position="41"/>
    </location>
</feature>
<reference evidence="3 4" key="1">
    <citation type="submission" date="2010-05" db="EMBL/GenBank/DDBJ databases">
        <title>The Genome Sequence of Thecamonas trahens ATCC 50062.</title>
        <authorList>
            <consortium name="The Broad Institute Genome Sequencing Platform"/>
            <person name="Russ C."/>
            <person name="Cuomo C."/>
            <person name="Shea T."/>
            <person name="Young S.K."/>
            <person name="Zeng Q."/>
            <person name="Koehrsen M."/>
            <person name="Haas B."/>
            <person name="Borodovsky M."/>
            <person name="Guigo R."/>
            <person name="Alvarado L."/>
            <person name="Berlin A."/>
            <person name="Bochicchio J."/>
            <person name="Borenstein D."/>
            <person name="Chapman S."/>
            <person name="Chen Z."/>
            <person name="Freedman E."/>
            <person name="Gellesch M."/>
            <person name="Goldberg J."/>
            <person name="Griggs A."/>
            <person name="Gujja S."/>
            <person name="Heilman E."/>
            <person name="Heiman D."/>
            <person name="Hepburn T."/>
            <person name="Howarth C."/>
            <person name="Jen D."/>
            <person name="Larson L."/>
            <person name="Mehta T."/>
            <person name="Park D."/>
            <person name="Pearson M."/>
            <person name="Roberts A."/>
            <person name="Saif S."/>
            <person name="Shenoy N."/>
            <person name="Sisk P."/>
            <person name="Stolte C."/>
            <person name="Sykes S."/>
            <person name="Thomson T."/>
            <person name="Walk T."/>
            <person name="White J."/>
            <person name="Yandava C."/>
            <person name="Burger G."/>
            <person name="Gray M.W."/>
            <person name="Holland P.W.H."/>
            <person name="King N."/>
            <person name="Lang F.B.F."/>
            <person name="Roger A.J."/>
            <person name="Ruiz-Trillo I."/>
            <person name="Lander E."/>
            <person name="Nusbaum C."/>
        </authorList>
    </citation>
    <scope>NUCLEOTIDE SEQUENCE [LARGE SCALE GENOMIC DNA]</scope>
    <source>
        <strain evidence="3 4">ATCC 50062</strain>
    </source>
</reference>
<dbReference type="RefSeq" id="XP_013752596.1">
    <property type="nucleotide sequence ID" value="XM_013897142.1"/>
</dbReference>
<protein>
    <submittedName>
        <fullName evidence="3">Uncharacterized protein</fullName>
    </submittedName>
</protein>
<feature type="coiled-coil region" evidence="1">
    <location>
        <begin position="156"/>
        <end position="246"/>
    </location>
</feature>
<sequence>FFGWGRRPSFGSIVYGSPSAPPTAGGSAYGSMNSTTTSATADNREELEALKREEAELRSERDALLTKLANADAKLAAQKRDLEVAGAAGLKLQEDVAAVRRALTEARAERDAANDKVYELEREARSQANAMIDLKLEHQEEMLDANEKLAAVSADADAADAAARAAKDTIRKLNTELESLHDTNDKLKCEAEDARSAMADLKAKLEAAHSAACSSQSSLALARAAEHALKAELETARTRIAELEAASAAAGEPAQESAPESSISSELANVASIVASAVDGLNGVNSGEQSPDLSVLREQFLKLSAYVQTLKKKVASGGSGGGAGAGDVTLQLRKAKKTIKSLMAANKVLEAKDGAPNVQELCDKLRIVNAEKVALESQLEATTHASRTAVAARDKAEMKKKKALAAVKRRDATIAELEAKLSVVPAGSPAPVPEATSGDERSQVVAAAAAAARSRLLDVCLDKLAGVEAELYKAKSDLEAADMQIGLDDAYIREMESAYKDNYKHLAEAKEAEIKKLQAQLHAQDDAAEFTIVRQKAKISELELEAEAAAKELVAEKAAHAKEREVAAAERAARVRAELEAKLARAAAAAAAAGDGGADENVCDNARAERVGRERIRDQSNRERSRSQPRQTASSKPASKTIAPMGASGMPAGMMRRRQSIDAGAMGMSPRRMRSPSPGPPGGFMHRPRAVSPHPVPFAVAANGNGTSSPFRMPSRSQYSVRMV</sequence>
<evidence type="ECO:0000256" key="1">
    <source>
        <dbReference type="SAM" id="Coils"/>
    </source>
</evidence>
<feature type="compositionally biased region" description="Polar residues" evidence="2">
    <location>
        <begin position="628"/>
        <end position="638"/>
    </location>
</feature>
<feature type="coiled-coil region" evidence="1">
    <location>
        <begin position="332"/>
        <end position="378"/>
    </location>
</feature>
<name>A0A0L0D2F3_THETB</name>
<evidence type="ECO:0000313" key="3">
    <source>
        <dbReference type="EMBL" id="KNC46477.1"/>
    </source>
</evidence>
<evidence type="ECO:0000256" key="2">
    <source>
        <dbReference type="SAM" id="MobiDB-lite"/>
    </source>
</evidence>